<accession>A0ABV4NLR0</accession>
<dbReference type="PANTHER" id="PTHR13061:SF29">
    <property type="entry name" value="GAMMA CARBONIC ANHYDRASE-LIKE 1, MITOCHONDRIAL-RELATED"/>
    <property type="match status" value="1"/>
</dbReference>
<organism evidence="1 2">
    <name type="scientific">Microbulbifer echini</name>
    <dbReference type="NCBI Taxonomy" id="1529067"/>
    <lineage>
        <taxon>Bacteria</taxon>
        <taxon>Pseudomonadati</taxon>
        <taxon>Pseudomonadota</taxon>
        <taxon>Gammaproteobacteria</taxon>
        <taxon>Cellvibrionales</taxon>
        <taxon>Microbulbiferaceae</taxon>
        <taxon>Microbulbifer</taxon>
    </lineage>
</organism>
<dbReference type="PANTHER" id="PTHR13061">
    <property type="entry name" value="DYNACTIN SUBUNIT P25"/>
    <property type="match status" value="1"/>
</dbReference>
<evidence type="ECO:0000313" key="1">
    <source>
        <dbReference type="EMBL" id="MFA0789791.1"/>
    </source>
</evidence>
<dbReference type="SUPFAM" id="SSF51161">
    <property type="entry name" value="Trimeric LpxA-like enzymes"/>
    <property type="match status" value="1"/>
</dbReference>
<dbReference type="Proteomes" id="UP001569414">
    <property type="component" value="Unassembled WGS sequence"/>
</dbReference>
<dbReference type="Pfam" id="PF21711">
    <property type="entry name" value="DCTN5"/>
    <property type="match status" value="1"/>
</dbReference>
<dbReference type="InterPro" id="IPR047324">
    <property type="entry name" value="LbH_gamma_CA-like"/>
</dbReference>
<dbReference type="CDD" id="cd04645">
    <property type="entry name" value="LbH_gamma_CA_like"/>
    <property type="match status" value="1"/>
</dbReference>
<dbReference type="Gene3D" id="2.160.10.10">
    <property type="entry name" value="Hexapeptide repeat proteins"/>
    <property type="match status" value="1"/>
</dbReference>
<sequence length="180" mass="18977">MLYRLGDKQPQLEGEGHYIAPGARVIGDVRLLGHSSVWFNAVVRGDCAPITIGEHSNVQDGAVLHADPGTPLTIGKGVTVGHKVMLHGCEIGDYSLIGINAVILNRAKIGKCCIIGANALVTEDTVIPDYSMVVGTPGKIIKTLDPATYELLKASSDHYAANGKYFASELVPLESLGAKS</sequence>
<protein>
    <submittedName>
        <fullName evidence="1">Gamma carbonic anhydrase family protein</fullName>
    </submittedName>
</protein>
<dbReference type="InterPro" id="IPR011004">
    <property type="entry name" value="Trimer_LpxA-like_sf"/>
</dbReference>
<keyword evidence="2" id="KW-1185">Reference proteome</keyword>
<evidence type="ECO:0000313" key="2">
    <source>
        <dbReference type="Proteomes" id="UP001569414"/>
    </source>
</evidence>
<proteinExistence type="predicted"/>
<name>A0ABV4NLR0_9GAMM</name>
<reference evidence="1 2" key="1">
    <citation type="submission" date="2024-08" db="EMBL/GenBank/DDBJ databases">
        <authorList>
            <person name="Ishaq N."/>
        </authorList>
    </citation>
    <scope>NUCLEOTIDE SEQUENCE [LARGE SCALE GENOMIC DNA]</scope>
    <source>
        <strain evidence="1 2">JCM 30400</strain>
    </source>
</reference>
<comment type="caution">
    <text evidence="1">The sequence shown here is derived from an EMBL/GenBank/DDBJ whole genome shotgun (WGS) entry which is preliminary data.</text>
</comment>
<dbReference type="EMBL" id="JBGMEL010000003">
    <property type="protein sequence ID" value="MFA0789791.1"/>
    <property type="molecule type" value="Genomic_DNA"/>
</dbReference>
<dbReference type="RefSeq" id="WP_371842745.1">
    <property type="nucleotide sequence ID" value="NZ_JBGMEL010000003.1"/>
</dbReference>
<dbReference type="InterPro" id="IPR050484">
    <property type="entry name" value="Transf_Hexapept/Carb_Anhydrase"/>
</dbReference>
<gene>
    <name evidence="1" type="ORF">ACCI51_04485</name>
</gene>